<feature type="transmembrane region" description="Helical" evidence="4">
    <location>
        <begin position="342"/>
        <end position="363"/>
    </location>
</feature>
<dbReference type="RefSeq" id="WP_144069767.1">
    <property type="nucleotide sequence ID" value="NZ_CP041636.1"/>
</dbReference>
<evidence type="ECO:0000256" key="2">
    <source>
        <dbReference type="ARBA" id="ARBA00022989"/>
    </source>
</evidence>
<accession>A0A516H4V4</accession>
<dbReference type="SUPFAM" id="SSF103473">
    <property type="entry name" value="MFS general substrate transporter"/>
    <property type="match status" value="1"/>
</dbReference>
<feature type="transmembrane region" description="Helical" evidence="4">
    <location>
        <begin position="169"/>
        <end position="193"/>
    </location>
</feature>
<evidence type="ECO:0000259" key="5">
    <source>
        <dbReference type="PROSITE" id="PS50850"/>
    </source>
</evidence>
<gene>
    <name evidence="6" type="ORF">FNB15_16565</name>
</gene>
<name>A0A516H4V4_9PROT</name>
<dbReference type="AlphaFoldDB" id="A0A516H4V4"/>
<feature type="transmembrane region" description="Helical" evidence="4">
    <location>
        <begin position="12"/>
        <end position="42"/>
    </location>
</feature>
<proteinExistence type="predicted"/>
<dbReference type="KEGG" id="fer:FNB15_16565"/>
<feature type="transmembrane region" description="Helical" evidence="4">
    <location>
        <begin position="48"/>
        <end position="70"/>
    </location>
</feature>
<evidence type="ECO:0000313" key="7">
    <source>
        <dbReference type="Proteomes" id="UP000317496"/>
    </source>
</evidence>
<dbReference type="PROSITE" id="PS50850">
    <property type="entry name" value="MFS"/>
    <property type="match status" value="1"/>
</dbReference>
<dbReference type="EMBL" id="CP041636">
    <property type="protein sequence ID" value="QDO98786.1"/>
    <property type="molecule type" value="Genomic_DNA"/>
</dbReference>
<evidence type="ECO:0000256" key="3">
    <source>
        <dbReference type="ARBA" id="ARBA00023136"/>
    </source>
</evidence>
<evidence type="ECO:0000313" key="6">
    <source>
        <dbReference type="EMBL" id="QDO98786.1"/>
    </source>
</evidence>
<feature type="transmembrane region" description="Helical" evidence="4">
    <location>
        <begin position="102"/>
        <end position="126"/>
    </location>
</feature>
<feature type="transmembrane region" description="Helical" evidence="4">
    <location>
        <begin position="281"/>
        <end position="300"/>
    </location>
</feature>
<evidence type="ECO:0000256" key="4">
    <source>
        <dbReference type="SAM" id="Phobius"/>
    </source>
</evidence>
<dbReference type="PANTHER" id="PTHR23534">
    <property type="entry name" value="MFS PERMEASE"/>
    <property type="match status" value="1"/>
</dbReference>
<dbReference type="InterPro" id="IPR011701">
    <property type="entry name" value="MFS"/>
</dbReference>
<sequence length="399" mass="42621">MTTLSPAAARRNVSILAVCMALANSATTLQVTLGGLVGFLLVEDKALATLPVTFVVAGTACATIPASMLMRRIGRQLGFMAGSVLGAIGSLIAASGVYHAHFWLFCLGAFMFGASVAFTQLYRFAAADIAPQEMKSRAISWVMVGGLVAAFMGPEIAKHTREILSPYLFLGSYLAASALSLLVLPILVAVRLPRPTVAELREPGRPLAEIVRQPAFMVAAMAGMFGYGVMNLMMTATPLAMQLCEHPFAAAATVIQWHVFGMYFPSFFTGHLIARFGALRIILLGVALNLVCIAIALSGIEVLNFQAALLLLGVGWNFMYIGGTALLTEVYRPAERNKTQALNDFLVFGTVALASLGSGKLLYNWGWDLVPMSALPFIIMAGLAVVWLMLQKRRVATPA</sequence>
<feature type="transmembrane region" description="Helical" evidence="4">
    <location>
        <begin position="77"/>
        <end position="96"/>
    </location>
</feature>
<keyword evidence="3 4" id="KW-0472">Membrane</keyword>
<evidence type="ECO:0000256" key="1">
    <source>
        <dbReference type="ARBA" id="ARBA00022692"/>
    </source>
</evidence>
<dbReference type="PANTHER" id="PTHR23534:SF1">
    <property type="entry name" value="MAJOR FACILITATOR SUPERFAMILY PROTEIN"/>
    <property type="match status" value="1"/>
</dbReference>
<dbReference type="OrthoDB" id="8558006at2"/>
<dbReference type="Pfam" id="PF07690">
    <property type="entry name" value="MFS_1"/>
    <property type="match status" value="2"/>
</dbReference>
<dbReference type="Proteomes" id="UP000317496">
    <property type="component" value="Chromosome"/>
</dbReference>
<dbReference type="InterPro" id="IPR020846">
    <property type="entry name" value="MFS_dom"/>
</dbReference>
<feature type="transmembrane region" description="Helical" evidence="4">
    <location>
        <begin position="369"/>
        <end position="390"/>
    </location>
</feature>
<dbReference type="Gene3D" id="1.20.1250.20">
    <property type="entry name" value="MFS general substrate transporter like domains"/>
    <property type="match status" value="1"/>
</dbReference>
<keyword evidence="2 4" id="KW-1133">Transmembrane helix</keyword>
<reference evidence="6 7" key="1">
    <citation type="submission" date="2019-07" db="EMBL/GenBank/DDBJ databases">
        <title>Genome sequencing for Ferrovibrio sp. K5.</title>
        <authorList>
            <person name="Park S.-J."/>
        </authorList>
    </citation>
    <scope>NUCLEOTIDE SEQUENCE [LARGE SCALE GENOMIC DNA]</scope>
    <source>
        <strain evidence="6 7">K5</strain>
    </source>
</reference>
<keyword evidence="1 4" id="KW-0812">Transmembrane</keyword>
<dbReference type="GO" id="GO:0022857">
    <property type="term" value="F:transmembrane transporter activity"/>
    <property type="evidence" value="ECO:0007669"/>
    <property type="project" value="InterPro"/>
</dbReference>
<feature type="transmembrane region" description="Helical" evidence="4">
    <location>
        <begin position="254"/>
        <end position="274"/>
    </location>
</feature>
<organism evidence="6 7">
    <name type="scientific">Ferrovibrio terrae</name>
    <dbReference type="NCBI Taxonomy" id="2594003"/>
    <lineage>
        <taxon>Bacteria</taxon>
        <taxon>Pseudomonadati</taxon>
        <taxon>Pseudomonadota</taxon>
        <taxon>Alphaproteobacteria</taxon>
        <taxon>Rhodospirillales</taxon>
        <taxon>Rhodospirillaceae</taxon>
        <taxon>Ferrovibrio</taxon>
    </lineage>
</organism>
<keyword evidence="7" id="KW-1185">Reference proteome</keyword>
<dbReference type="InterPro" id="IPR036259">
    <property type="entry name" value="MFS_trans_sf"/>
</dbReference>
<protein>
    <submittedName>
        <fullName evidence="6">MFS transporter</fullName>
    </submittedName>
</protein>
<feature type="domain" description="Major facilitator superfamily (MFS) profile" evidence="5">
    <location>
        <begin position="214"/>
        <end position="399"/>
    </location>
</feature>
<feature type="transmembrane region" description="Helical" evidence="4">
    <location>
        <begin position="138"/>
        <end position="157"/>
    </location>
</feature>
<feature type="transmembrane region" description="Helical" evidence="4">
    <location>
        <begin position="214"/>
        <end position="234"/>
    </location>
</feature>
<feature type="transmembrane region" description="Helical" evidence="4">
    <location>
        <begin position="306"/>
        <end position="330"/>
    </location>
</feature>